<accession>A0A4S3JL11</accession>
<dbReference type="EMBL" id="SOSA01000129">
    <property type="protein sequence ID" value="THC96085.1"/>
    <property type="molecule type" value="Genomic_DNA"/>
</dbReference>
<evidence type="ECO:0000313" key="3">
    <source>
        <dbReference type="Proteomes" id="UP000308092"/>
    </source>
</evidence>
<organism evidence="2 3">
    <name type="scientific">Aspergillus tanneri</name>
    <dbReference type="NCBI Taxonomy" id="1220188"/>
    <lineage>
        <taxon>Eukaryota</taxon>
        <taxon>Fungi</taxon>
        <taxon>Dikarya</taxon>
        <taxon>Ascomycota</taxon>
        <taxon>Pezizomycotina</taxon>
        <taxon>Eurotiomycetes</taxon>
        <taxon>Eurotiomycetidae</taxon>
        <taxon>Eurotiales</taxon>
        <taxon>Aspergillaceae</taxon>
        <taxon>Aspergillus</taxon>
        <taxon>Aspergillus subgen. Circumdati</taxon>
    </lineage>
</organism>
<gene>
    <name evidence="2" type="ORF">EYZ11_004458</name>
</gene>
<dbReference type="Proteomes" id="UP000308092">
    <property type="component" value="Unassembled WGS sequence"/>
</dbReference>
<feature type="region of interest" description="Disordered" evidence="1">
    <location>
        <begin position="1"/>
        <end position="25"/>
    </location>
</feature>
<dbReference type="AlphaFoldDB" id="A0A4S3JL11"/>
<evidence type="ECO:0000256" key="1">
    <source>
        <dbReference type="SAM" id="MobiDB-lite"/>
    </source>
</evidence>
<keyword evidence="3" id="KW-1185">Reference proteome</keyword>
<protein>
    <submittedName>
        <fullName evidence="2">Uncharacterized protein</fullName>
    </submittedName>
</protein>
<evidence type="ECO:0000313" key="2">
    <source>
        <dbReference type="EMBL" id="THC96085.1"/>
    </source>
</evidence>
<name>A0A4S3JL11_9EURO</name>
<sequence length="25" mass="2753">MISLYEFGAPSTKSPIQQDVDPNKS</sequence>
<dbReference type="VEuPathDB" id="FungiDB:EYZ11_004458"/>
<reference evidence="2 3" key="1">
    <citation type="submission" date="2019-03" db="EMBL/GenBank/DDBJ databases">
        <title>The genome sequence of a newly discovered highly antifungal drug resistant Aspergillus species, Aspergillus tanneri NIH 1004.</title>
        <authorList>
            <person name="Mounaud S."/>
            <person name="Singh I."/>
            <person name="Joardar V."/>
            <person name="Pakala S."/>
            <person name="Pakala S."/>
            <person name="Venepally P."/>
            <person name="Hoover J."/>
            <person name="Nierman W."/>
            <person name="Chung J."/>
            <person name="Losada L."/>
        </authorList>
    </citation>
    <scope>NUCLEOTIDE SEQUENCE [LARGE SCALE GENOMIC DNA]</scope>
    <source>
        <strain evidence="2 3">NIH1004</strain>
    </source>
</reference>
<proteinExistence type="predicted"/>
<comment type="caution">
    <text evidence="2">The sequence shown here is derived from an EMBL/GenBank/DDBJ whole genome shotgun (WGS) entry which is preliminary data.</text>
</comment>